<name>A0A542DRQ5_AMYCI</name>
<evidence type="ECO:0000259" key="2">
    <source>
        <dbReference type="SMART" id="SM00062"/>
    </source>
</evidence>
<dbReference type="Proteomes" id="UP000320876">
    <property type="component" value="Unassembled WGS sequence"/>
</dbReference>
<organism evidence="3 4">
    <name type="scientific">Amycolatopsis cihanbeyliensis</name>
    <dbReference type="NCBI Taxonomy" id="1128664"/>
    <lineage>
        <taxon>Bacteria</taxon>
        <taxon>Bacillati</taxon>
        <taxon>Actinomycetota</taxon>
        <taxon>Actinomycetes</taxon>
        <taxon>Pseudonocardiales</taxon>
        <taxon>Pseudonocardiaceae</taxon>
        <taxon>Amycolatopsis</taxon>
    </lineage>
</organism>
<dbReference type="CDD" id="cd01002">
    <property type="entry name" value="PBP2_Ehub_like"/>
    <property type="match status" value="1"/>
</dbReference>
<dbReference type="SUPFAM" id="SSF53850">
    <property type="entry name" value="Periplasmic binding protein-like II"/>
    <property type="match status" value="1"/>
</dbReference>
<dbReference type="GO" id="GO:0051470">
    <property type="term" value="P:ectoine transmembrane transport"/>
    <property type="evidence" value="ECO:0007669"/>
    <property type="project" value="InterPro"/>
</dbReference>
<sequence>MSDADVSRRRFLRGSAGGALAVALGGGLVTSGCTSVNIAARGDGGQLLDRLRDRGVVRMGFANERPFGYINHGGELTGQAPSVGKAVFRKLGIDEFEPKLADFGSLIPGLKAGLFDVIAAGMYITPPRCAEIEFSNPDYNAPEALLLPAGNPLGLTDLRSVRDHQSARIGVLTGSVEERYALALGIPRDRVVVFPDQASGIDGVLANRSDSLMLTRLSLNAALEERPGAALEISETFFVVIDGVQQNGAGGFGFRKGETDIVDAFNRELAAMKAQGEVLEIVQPFGFSKNEMTELTAQELCAAPEVV</sequence>
<dbReference type="InterPro" id="IPR006311">
    <property type="entry name" value="TAT_signal"/>
</dbReference>
<dbReference type="Gene3D" id="3.40.190.10">
    <property type="entry name" value="Periplasmic binding protein-like II"/>
    <property type="match status" value="2"/>
</dbReference>
<keyword evidence="4" id="KW-1185">Reference proteome</keyword>
<accession>A0A542DRQ5</accession>
<evidence type="ECO:0000313" key="3">
    <source>
        <dbReference type="EMBL" id="TQJ05676.1"/>
    </source>
</evidence>
<gene>
    <name evidence="3" type="ORF">FB471_5513</name>
</gene>
<keyword evidence="1" id="KW-0732">Signal</keyword>
<comment type="caution">
    <text evidence="3">The sequence shown here is derived from an EMBL/GenBank/DDBJ whole genome shotgun (WGS) entry which is preliminary data.</text>
</comment>
<dbReference type="InterPro" id="IPR001638">
    <property type="entry name" value="Solute-binding_3/MltF_N"/>
</dbReference>
<dbReference type="SMART" id="SM00062">
    <property type="entry name" value="PBPb"/>
    <property type="match status" value="1"/>
</dbReference>
<evidence type="ECO:0000313" key="4">
    <source>
        <dbReference type="Proteomes" id="UP000320876"/>
    </source>
</evidence>
<dbReference type="PROSITE" id="PS51318">
    <property type="entry name" value="TAT"/>
    <property type="match status" value="1"/>
</dbReference>
<dbReference type="PANTHER" id="PTHR35936">
    <property type="entry name" value="MEMBRANE-BOUND LYTIC MUREIN TRANSGLYCOSYLASE F"/>
    <property type="match status" value="1"/>
</dbReference>
<protein>
    <submittedName>
        <fullName evidence="3">Amino acid ABC transporter substrate-binding protein (PAAT family)</fullName>
    </submittedName>
</protein>
<evidence type="ECO:0000256" key="1">
    <source>
        <dbReference type="ARBA" id="ARBA00022729"/>
    </source>
</evidence>
<dbReference type="InterPro" id="IPR014337">
    <property type="entry name" value="Ectoine_EhuB"/>
</dbReference>
<dbReference type="GO" id="GO:0033294">
    <property type="term" value="F:ectoine binding"/>
    <property type="evidence" value="ECO:0007669"/>
    <property type="project" value="InterPro"/>
</dbReference>
<proteinExistence type="predicted"/>
<feature type="domain" description="Solute-binding protein family 3/N-terminal" evidence="2">
    <location>
        <begin position="56"/>
        <end position="289"/>
    </location>
</feature>
<reference evidence="3 4" key="1">
    <citation type="submission" date="2019-06" db="EMBL/GenBank/DDBJ databases">
        <title>Sequencing the genomes of 1000 actinobacteria strains.</title>
        <authorList>
            <person name="Klenk H.-P."/>
        </authorList>
    </citation>
    <scope>NUCLEOTIDE SEQUENCE [LARGE SCALE GENOMIC DNA]</scope>
    <source>
        <strain evidence="3 4">DSM 45679</strain>
    </source>
</reference>
<dbReference type="Pfam" id="PF00497">
    <property type="entry name" value="SBP_bac_3"/>
    <property type="match status" value="1"/>
</dbReference>
<dbReference type="PANTHER" id="PTHR35936:SF17">
    <property type="entry name" value="ARGININE-BINDING EXTRACELLULAR PROTEIN ARTP"/>
    <property type="match status" value="1"/>
</dbReference>
<dbReference type="NCBIfam" id="TIGR02995">
    <property type="entry name" value="ectoine_ehuB"/>
    <property type="match status" value="1"/>
</dbReference>
<dbReference type="EMBL" id="VFML01000001">
    <property type="protein sequence ID" value="TQJ05676.1"/>
    <property type="molecule type" value="Genomic_DNA"/>
</dbReference>
<dbReference type="AlphaFoldDB" id="A0A542DRQ5"/>